<comment type="function">
    <text evidence="13">Catalyzes the conversion of 4-hydroxy-tetrahydrodipicolinate (HTPA) to tetrahydrodipicolinate.</text>
</comment>
<keyword evidence="5 13" id="KW-0220">Diaminopimelate biosynthesis</keyword>
<dbReference type="HAMAP" id="MF_00102">
    <property type="entry name" value="DapB"/>
    <property type="match status" value="1"/>
</dbReference>
<evidence type="ECO:0000256" key="6">
    <source>
        <dbReference type="ARBA" id="ARBA00023002"/>
    </source>
</evidence>
<dbReference type="UniPathway" id="UPA00034">
    <property type="reaction ID" value="UER00018"/>
</dbReference>
<evidence type="ECO:0000256" key="5">
    <source>
        <dbReference type="ARBA" id="ARBA00022915"/>
    </source>
</evidence>
<dbReference type="GO" id="GO:0050661">
    <property type="term" value="F:NADP binding"/>
    <property type="evidence" value="ECO:0007669"/>
    <property type="project" value="UniProtKB-UniRule"/>
</dbReference>
<comment type="catalytic activity">
    <reaction evidence="11 13">
        <text>(S)-2,3,4,5-tetrahydrodipicolinate + NADP(+) + H2O = (2S,4S)-4-hydroxy-2,3,4,5-tetrahydrodipicolinate + NADPH + H(+)</text>
        <dbReference type="Rhea" id="RHEA:35331"/>
        <dbReference type="ChEBI" id="CHEBI:15377"/>
        <dbReference type="ChEBI" id="CHEBI:15378"/>
        <dbReference type="ChEBI" id="CHEBI:16845"/>
        <dbReference type="ChEBI" id="CHEBI:57783"/>
        <dbReference type="ChEBI" id="CHEBI:58349"/>
        <dbReference type="ChEBI" id="CHEBI:67139"/>
        <dbReference type="EC" id="1.17.1.8"/>
    </reaction>
</comment>
<feature type="binding site" evidence="13">
    <location>
        <begin position="97"/>
        <end position="99"/>
    </location>
    <ligand>
        <name>NAD(+)</name>
        <dbReference type="ChEBI" id="CHEBI:57540"/>
    </ligand>
</feature>
<feature type="binding site" evidence="13">
    <location>
        <begin position="121"/>
        <end position="124"/>
    </location>
    <ligand>
        <name>NAD(+)</name>
        <dbReference type="ChEBI" id="CHEBI:57540"/>
    </ligand>
</feature>
<comment type="subcellular location">
    <subcellularLocation>
        <location evidence="13">Cytoplasm</location>
    </subcellularLocation>
</comment>
<dbReference type="GO" id="GO:0005737">
    <property type="term" value="C:cytoplasm"/>
    <property type="evidence" value="ECO:0007669"/>
    <property type="project" value="UniProtKB-SubCell"/>
</dbReference>
<dbReference type="SUPFAM" id="SSF51735">
    <property type="entry name" value="NAD(P)-binding Rossmann-fold domains"/>
    <property type="match status" value="1"/>
</dbReference>
<feature type="binding site" evidence="13">
    <location>
        <position position="54"/>
    </location>
    <ligand>
        <name>NAD(+)</name>
        <dbReference type="ChEBI" id="CHEBI:57540"/>
    </ligand>
</feature>
<dbReference type="AlphaFoldDB" id="A0A212KAG8"/>
<protein>
    <recommendedName>
        <fullName evidence="10 13">4-hydroxy-tetrahydrodipicolinate reductase</fullName>
        <shortName evidence="13">HTPA reductase</shortName>
        <ecNumber evidence="10 13">1.17.1.8</ecNumber>
    </recommendedName>
</protein>
<dbReference type="Gene3D" id="3.40.50.720">
    <property type="entry name" value="NAD(P)-binding Rossmann-like Domain"/>
    <property type="match status" value="1"/>
</dbReference>
<dbReference type="InterPro" id="IPR022664">
    <property type="entry name" value="DapB_N_CS"/>
</dbReference>
<keyword evidence="6 13" id="KW-0560">Oxidoreductase</keyword>
<dbReference type="EMBL" id="FLUO01000001">
    <property type="protein sequence ID" value="SBW08701.1"/>
    <property type="molecule type" value="Genomic_DNA"/>
</dbReference>
<feature type="binding site" evidence="13">
    <location>
        <position position="55"/>
    </location>
    <ligand>
        <name>NADP(+)</name>
        <dbReference type="ChEBI" id="CHEBI:58349"/>
    </ligand>
</feature>
<feature type="domain" description="Dihydrodipicolinate reductase N-terminal" evidence="14">
    <location>
        <begin position="1"/>
        <end position="124"/>
    </location>
</feature>
<accession>A0A212KAG8</accession>
<dbReference type="Pfam" id="PF01113">
    <property type="entry name" value="DapB_N"/>
    <property type="match status" value="1"/>
</dbReference>
<dbReference type="GO" id="GO:0051287">
    <property type="term" value="F:NAD binding"/>
    <property type="evidence" value="ECO:0007669"/>
    <property type="project" value="UniProtKB-UniRule"/>
</dbReference>
<feature type="domain" description="Dihydrodipicolinate reductase C-terminal" evidence="15">
    <location>
        <begin position="127"/>
        <end position="264"/>
    </location>
</feature>
<proteinExistence type="inferred from homology"/>
<keyword evidence="2 13" id="KW-0963">Cytoplasm</keyword>
<feature type="binding site" evidence="13">
    <location>
        <begin position="7"/>
        <end position="12"/>
    </location>
    <ligand>
        <name>NAD(+)</name>
        <dbReference type="ChEBI" id="CHEBI:57540"/>
    </ligand>
</feature>
<evidence type="ECO:0000256" key="8">
    <source>
        <dbReference type="ARBA" id="ARBA00023154"/>
    </source>
</evidence>
<feature type="active site" description="Proton donor/acceptor" evidence="13">
    <location>
        <position position="155"/>
    </location>
</feature>
<organism evidence="16">
    <name type="scientific">uncultured Alphaproteobacteria bacterium</name>
    <dbReference type="NCBI Taxonomy" id="91750"/>
    <lineage>
        <taxon>Bacteria</taxon>
        <taxon>Pseudomonadati</taxon>
        <taxon>Pseudomonadota</taxon>
        <taxon>Alphaproteobacteria</taxon>
        <taxon>environmental samples</taxon>
    </lineage>
</organism>
<keyword evidence="8 13" id="KW-0457">Lysine biosynthesis</keyword>
<dbReference type="Gene3D" id="3.30.360.10">
    <property type="entry name" value="Dihydrodipicolinate Reductase, domain 2"/>
    <property type="match status" value="1"/>
</dbReference>
<feature type="binding site" evidence="13">
    <location>
        <begin position="165"/>
        <end position="166"/>
    </location>
    <ligand>
        <name>(S)-2,3,4,5-tetrahydrodipicolinate</name>
        <dbReference type="ChEBI" id="CHEBI:16845"/>
    </ligand>
</feature>
<keyword evidence="7 13" id="KW-0520">NAD</keyword>
<evidence type="ECO:0000259" key="14">
    <source>
        <dbReference type="Pfam" id="PF01113"/>
    </source>
</evidence>
<dbReference type="EC" id="1.17.1.8" evidence="10 13"/>
<dbReference type="FunFam" id="3.30.360.10:FF:000004">
    <property type="entry name" value="4-hydroxy-tetrahydrodipicolinate reductase"/>
    <property type="match status" value="1"/>
</dbReference>
<evidence type="ECO:0000313" key="16">
    <source>
        <dbReference type="EMBL" id="SBW08701.1"/>
    </source>
</evidence>
<comment type="similarity">
    <text evidence="1 13">Belongs to the DapB family.</text>
</comment>
<reference evidence="16" key="1">
    <citation type="submission" date="2016-04" db="EMBL/GenBank/DDBJ databases">
        <authorList>
            <person name="Evans L.H."/>
            <person name="Alamgir A."/>
            <person name="Owens N."/>
            <person name="Weber N.D."/>
            <person name="Virtaneva K."/>
            <person name="Barbian K."/>
            <person name="Babar A."/>
            <person name="Rosenke K."/>
        </authorList>
    </citation>
    <scope>NUCLEOTIDE SEQUENCE</scope>
    <source>
        <strain evidence="16">86</strain>
    </source>
</reference>
<dbReference type="CDD" id="cd02274">
    <property type="entry name" value="DHDPR_N"/>
    <property type="match status" value="1"/>
</dbReference>
<keyword evidence="4 13" id="KW-0521">NADP</keyword>
<evidence type="ECO:0000256" key="11">
    <source>
        <dbReference type="ARBA" id="ARBA00049080"/>
    </source>
</evidence>
<evidence type="ECO:0000256" key="1">
    <source>
        <dbReference type="ARBA" id="ARBA00006642"/>
    </source>
</evidence>
<dbReference type="GO" id="GO:0008839">
    <property type="term" value="F:4-hydroxy-tetrahydrodipicolinate reductase"/>
    <property type="evidence" value="ECO:0007669"/>
    <property type="project" value="UniProtKB-UniRule"/>
</dbReference>
<gene>
    <name evidence="13 16" type="primary">dapB</name>
    <name evidence="16" type="ORF">KL86APRO_12438</name>
</gene>
<evidence type="ECO:0000256" key="2">
    <source>
        <dbReference type="ARBA" id="ARBA00022490"/>
    </source>
</evidence>
<sequence>MKIGIVGCAGRMGRMLLKEVLAAPGCALAGGTEREGSPFLGQDLGVLAGDKPLDRAVSADVAALFAAADAVIDFTAPAASVAHARLAAETGTGLVIGTTGLSAADLAAIADAAKRAAIVQSFNMSLGVNLLANLVEKAAAALGPEAFDIEIFEMHHKHKVDAPSGTAILLGEAAARGRGVELAEVSQRARDGHTGERRTGDIGFAALRGGDVVGDHVVTLAGPGERIELTHRASNRGIYAAGAVRAAQWLQGRKPGLYTMVDVLGL</sequence>
<feature type="active site" description="Proton donor" evidence="13">
    <location>
        <position position="159"/>
    </location>
</feature>
<dbReference type="GO" id="GO:0016726">
    <property type="term" value="F:oxidoreductase activity, acting on CH or CH2 groups, NAD or NADP as acceptor"/>
    <property type="evidence" value="ECO:0007669"/>
    <property type="project" value="UniProtKB-UniRule"/>
</dbReference>
<comment type="subunit">
    <text evidence="13">Homotetramer.</text>
</comment>
<dbReference type="PROSITE" id="PS01298">
    <property type="entry name" value="DAPB"/>
    <property type="match status" value="1"/>
</dbReference>
<evidence type="ECO:0000256" key="10">
    <source>
        <dbReference type="ARBA" id="ARBA00038983"/>
    </source>
</evidence>
<evidence type="ECO:0000256" key="9">
    <source>
        <dbReference type="ARBA" id="ARBA00037922"/>
    </source>
</evidence>
<dbReference type="InterPro" id="IPR022663">
    <property type="entry name" value="DapB_C"/>
</dbReference>
<dbReference type="PIRSF" id="PIRSF000161">
    <property type="entry name" value="DHPR"/>
    <property type="match status" value="1"/>
</dbReference>
<evidence type="ECO:0000256" key="4">
    <source>
        <dbReference type="ARBA" id="ARBA00022857"/>
    </source>
</evidence>
<dbReference type="PANTHER" id="PTHR20836:SF0">
    <property type="entry name" value="4-HYDROXY-TETRAHYDRODIPICOLINATE REDUCTASE 1, CHLOROPLASTIC-RELATED"/>
    <property type="match status" value="1"/>
</dbReference>
<dbReference type="PANTHER" id="PTHR20836">
    <property type="entry name" value="DIHYDRODIPICOLINATE REDUCTASE"/>
    <property type="match status" value="1"/>
</dbReference>
<evidence type="ECO:0000256" key="7">
    <source>
        <dbReference type="ARBA" id="ARBA00023027"/>
    </source>
</evidence>
<dbReference type="InterPro" id="IPR023940">
    <property type="entry name" value="DHDPR_bac"/>
</dbReference>
<evidence type="ECO:0000256" key="3">
    <source>
        <dbReference type="ARBA" id="ARBA00022605"/>
    </source>
</evidence>
<dbReference type="SUPFAM" id="SSF55347">
    <property type="entry name" value="Glyceraldehyde-3-phosphate dehydrogenase-like, C-terminal domain"/>
    <property type="match status" value="1"/>
</dbReference>
<dbReference type="NCBIfam" id="TIGR00036">
    <property type="entry name" value="dapB"/>
    <property type="match status" value="1"/>
</dbReference>
<feature type="binding site" evidence="13">
    <location>
        <position position="156"/>
    </location>
    <ligand>
        <name>(S)-2,3,4,5-tetrahydrodipicolinate</name>
        <dbReference type="ChEBI" id="CHEBI:16845"/>
    </ligand>
</feature>
<dbReference type="GO" id="GO:0009089">
    <property type="term" value="P:lysine biosynthetic process via diaminopimelate"/>
    <property type="evidence" value="ECO:0007669"/>
    <property type="project" value="UniProtKB-UniRule"/>
</dbReference>
<evidence type="ECO:0000256" key="13">
    <source>
        <dbReference type="HAMAP-Rule" id="MF_00102"/>
    </source>
</evidence>
<comment type="caution">
    <text evidence="13">Was originally thought to be a dihydrodipicolinate reductase (DHDPR), catalyzing the conversion of dihydrodipicolinate to tetrahydrodipicolinate. However, it was shown in E.coli that the substrate of the enzymatic reaction is not dihydrodipicolinate (DHDP) but in fact (2S,4S)-4-hydroxy-2,3,4,5-tetrahydrodipicolinic acid (HTPA), the product released by the DapA-catalyzed reaction.</text>
</comment>
<dbReference type="InterPro" id="IPR036291">
    <property type="entry name" value="NAD(P)-bd_dom_sf"/>
</dbReference>
<comment type="pathway">
    <text evidence="9 13">Amino-acid biosynthesis; L-lysine biosynthesis via DAP pathway; (S)-tetrahydrodipicolinate from L-aspartate: step 4/4.</text>
</comment>
<name>A0A212KAG8_9PROT</name>
<keyword evidence="3 13" id="KW-0028">Amino-acid biosynthesis</keyword>
<evidence type="ECO:0000259" key="15">
    <source>
        <dbReference type="Pfam" id="PF05173"/>
    </source>
</evidence>
<comment type="catalytic activity">
    <reaction evidence="12 13">
        <text>(S)-2,3,4,5-tetrahydrodipicolinate + NAD(+) + H2O = (2S,4S)-4-hydroxy-2,3,4,5-tetrahydrodipicolinate + NADH + H(+)</text>
        <dbReference type="Rhea" id="RHEA:35323"/>
        <dbReference type="ChEBI" id="CHEBI:15377"/>
        <dbReference type="ChEBI" id="CHEBI:15378"/>
        <dbReference type="ChEBI" id="CHEBI:16845"/>
        <dbReference type="ChEBI" id="CHEBI:57540"/>
        <dbReference type="ChEBI" id="CHEBI:57945"/>
        <dbReference type="ChEBI" id="CHEBI:67139"/>
        <dbReference type="EC" id="1.17.1.8"/>
    </reaction>
</comment>
<evidence type="ECO:0000256" key="12">
    <source>
        <dbReference type="ARBA" id="ARBA00049396"/>
    </source>
</evidence>
<dbReference type="GO" id="GO:0019877">
    <property type="term" value="P:diaminopimelate biosynthetic process"/>
    <property type="evidence" value="ECO:0007669"/>
    <property type="project" value="UniProtKB-UniRule"/>
</dbReference>
<dbReference type="InterPro" id="IPR000846">
    <property type="entry name" value="DapB_N"/>
</dbReference>
<dbReference type="Pfam" id="PF05173">
    <property type="entry name" value="DapB_C"/>
    <property type="match status" value="1"/>
</dbReference>